<evidence type="ECO:0000259" key="1">
    <source>
        <dbReference type="Pfam" id="PF03235"/>
    </source>
</evidence>
<dbReference type="PANTHER" id="PTHR35149">
    <property type="entry name" value="SLL5132 PROTEIN"/>
    <property type="match status" value="1"/>
</dbReference>
<sequence length="655" mass="76889">MNNDIVEFSIKQLLSDGKVYVVPMYQRNYAWSEGEINQLIQDIVDYSQKKHERYYIGTLVVYQRNDGDLEVIDGQQRFTTLSLLAIYLKNLCASESQLVKRLNMNWYKQINISFESRPKSTATFDALNERVARHHLNDEKYNEGIINGYTLIAKALDHLEIDLTSFAQYLFNNVQIIRVAVPQDTDLNHYFEAMNNRGEQLEKHEILKAKMMSALEKINNEDEQEQSIKVLHKVWEACANMERYVQYGFSPTERHILFGENDWGMFKVSSFKKLADCLDDQNSNNHTLSISKIIANESHEFNYIIEGQQDTKDNVPDRFNSVINFSNFLLHVLKIYTEEDVSLDDKQLIEQFDLYLFNTTAPTKKVKKFIFALLRCKYLFDQFIIKREYSQSKDAWSLKKLKWYSKKSASFINSFDDHEDGFDSINRQILMLLSAFHVSTPTLVYKHWLNAALYYLFYKEKIEAQSYLEYLTNIAKRFVFDRFLAIGEGESYYEMIFETKYDYAPTKLKAKHIDTDKLLFGHIENNFVFNYLDYLLWLQGKGESPLVKEFEFTFRSSVEHFYPQHPMDKHPVLGETNLHKFGNLCLISHSKNSRLSNFPPKAKLAHFSAAIQSNSIDSLKLYEMIKLTQADDEWDVQQINQHGKDMLKRLLSSTS</sequence>
<protein>
    <recommendedName>
        <fullName evidence="5">DUF262 domain-containing protein</fullName>
    </recommendedName>
</protein>
<dbReference type="EMBL" id="AKKL01000006">
    <property type="protein sequence ID" value="EKT64750.1"/>
    <property type="molecule type" value="Genomic_DNA"/>
</dbReference>
<gene>
    <name evidence="3" type="ORF">OOA_01962</name>
</gene>
<comment type="caution">
    <text evidence="3">The sequence shown here is derived from an EMBL/GenBank/DDBJ whole genome shotgun (WGS) entry which is preliminary data.</text>
</comment>
<accession>K8X8K0</accession>
<dbReference type="OrthoDB" id="9798761at2"/>
<keyword evidence="4" id="KW-1185">Reference proteome</keyword>
<dbReference type="AlphaFoldDB" id="K8X8K0"/>
<dbReference type="InterPro" id="IPR004919">
    <property type="entry name" value="GmrSD_N"/>
</dbReference>
<dbReference type="Pfam" id="PF03235">
    <property type="entry name" value="GmrSD_N"/>
    <property type="match status" value="1"/>
</dbReference>
<dbReference type="PANTHER" id="PTHR35149:SF1">
    <property type="entry name" value="DUF5655 DOMAIN-CONTAINING PROTEIN"/>
    <property type="match status" value="1"/>
</dbReference>
<evidence type="ECO:0000313" key="4">
    <source>
        <dbReference type="Proteomes" id="UP000009336"/>
    </source>
</evidence>
<dbReference type="HOGENOM" id="CLU_023391_0_0_6"/>
<feature type="domain" description="GmrSD restriction endonucleases N-terminal" evidence="1">
    <location>
        <begin position="10"/>
        <end position="211"/>
    </location>
</feature>
<reference evidence="3 4" key="1">
    <citation type="journal article" date="2012" name="BMC Genomics">
        <title>Comparative genomics of bacteria in the genus Providencia isolated from wild Drosophila melanogaster.</title>
        <authorList>
            <person name="Galac M.R."/>
            <person name="Lazzaro B.P."/>
        </authorList>
    </citation>
    <scope>NUCLEOTIDE SEQUENCE [LARGE SCALE GENOMIC DNA]</scope>
    <source>
        <strain evidence="3 4">DSM 19968</strain>
    </source>
</reference>
<feature type="domain" description="GmrSD restriction endonucleases C-terminal" evidence="2">
    <location>
        <begin position="531"/>
        <end position="648"/>
    </location>
</feature>
<evidence type="ECO:0000313" key="3">
    <source>
        <dbReference type="EMBL" id="EKT64750.1"/>
    </source>
</evidence>
<evidence type="ECO:0000259" key="2">
    <source>
        <dbReference type="Pfam" id="PF07510"/>
    </source>
</evidence>
<dbReference type="STRING" id="1141662.OOA_01962"/>
<dbReference type="Proteomes" id="UP000009336">
    <property type="component" value="Unassembled WGS sequence"/>
</dbReference>
<organism evidence="3 4">
    <name type="scientific">Providencia burhodogranariea DSM 19968</name>
    <dbReference type="NCBI Taxonomy" id="1141662"/>
    <lineage>
        <taxon>Bacteria</taxon>
        <taxon>Pseudomonadati</taxon>
        <taxon>Pseudomonadota</taxon>
        <taxon>Gammaproteobacteria</taxon>
        <taxon>Enterobacterales</taxon>
        <taxon>Morganellaceae</taxon>
        <taxon>Providencia</taxon>
    </lineage>
</organism>
<dbReference type="Pfam" id="PF07510">
    <property type="entry name" value="GmrSD_C"/>
    <property type="match status" value="1"/>
</dbReference>
<evidence type="ECO:0008006" key="5">
    <source>
        <dbReference type="Google" id="ProtNLM"/>
    </source>
</evidence>
<dbReference type="PATRIC" id="fig|1141662.3.peg.399"/>
<proteinExistence type="predicted"/>
<name>K8X8K0_9GAMM</name>
<dbReference type="eggNOG" id="COG1479">
    <property type="taxonomic scope" value="Bacteria"/>
</dbReference>
<dbReference type="RefSeq" id="WP_008910441.1">
    <property type="nucleotide sequence ID" value="NZ_KB233222.1"/>
</dbReference>
<dbReference type="InterPro" id="IPR011089">
    <property type="entry name" value="GmrSD_C"/>
</dbReference>